<dbReference type="PANTHER" id="PTHR12526">
    <property type="entry name" value="GLYCOSYLTRANSFERASE"/>
    <property type="match status" value="1"/>
</dbReference>
<geneLocation type="plasmid" evidence="7">
    <name>unnamed</name>
</geneLocation>
<dbReference type="RefSeq" id="WP_094305472.1">
    <property type="nucleotide sequence ID" value="NZ_NOWT01000023.1"/>
</dbReference>
<feature type="coiled-coil region" evidence="3">
    <location>
        <begin position="10"/>
        <end position="44"/>
    </location>
</feature>
<name>A0A235H8W9_AZOBR</name>
<dbReference type="Proteomes" id="UP000215367">
    <property type="component" value="Unassembled WGS sequence"/>
</dbReference>
<dbReference type="InterPro" id="IPR001296">
    <property type="entry name" value="Glyco_trans_1"/>
</dbReference>
<evidence type="ECO:0000313" key="7">
    <source>
        <dbReference type="EMBL" id="OYD82281.1"/>
    </source>
</evidence>
<keyword evidence="3" id="KW-0175">Coiled coil</keyword>
<dbReference type="Pfam" id="PF13692">
    <property type="entry name" value="Glyco_trans_1_4"/>
    <property type="match status" value="1"/>
</dbReference>
<keyword evidence="7" id="KW-0614">Plasmid</keyword>
<evidence type="ECO:0000259" key="6">
    <source>
        <dbReference type="Pfam" id="PF13439"/>
    </source>
</evidence>
<evidence type="ECO:0000313" key="8">
    <source>
        <dbReference type="Proteomes" id="UP000215367"/>
    </source>
</evidence>
<feature type="domain" description="Glycosyltransferase subfamily 4-like N-terminal" evidence="6">
    <location>
        <begin position="499"/>
        <end position="653"/>
    </location>
</feature>
<proteinExistence type="predicted"/>
<feature type="domain" description="Glycosyltransferase 2-like" evidence="5">
    <location>
        <begin position="872"/>
        <end position="1003"/>
    </location>
</feature>
<dbReference type="InterPro" id="IPR028098">
    <property type="entry name" value="Glyco_trans_4-like_N"/>
</dbReference>
<feature type="domain" description="Glycosyl transferase family 1" evidence="4">
    <location>
        <begin position="1374"/>
        <end position="1504"/>
    </location>
</feature>
<dbReference type="CDD" id="cd00761">
    <property type="entry name" value="Glyco_tranf_GTA_type"/>
    <property type="match status" value="1"/>
</dbReference>
<keyword evidence="1" id="KW-0328">Glycosyltransferase</keyword>
<dbReference type="Gene3D" id="3.40.50.2000">
    <property type="entry name" value="Glycogen Phosphorylase B"/>
    <property type="match status" value="4"/>
</dbReference>
<dbReference type="InterPro" id="IPR029044">
    <property type="entry name" value="Nucleotide-diphossugar_trans"/>
</dbReference>
<dbReference type="PANTHER" id="PTHR12526:SF510">
    <property type="entry name" value="D-INOSITOL 3-PHOSPHATE GLYCOSYLTRANSFERASE"/>
    <property type="match status" value="1"/>
</dbReference>
<dbReference type="EMBL" id="NOWT01000023">
    <property type="protein sequence ID" value="OYD82281.1"/>
    <property type="molecule type" value="Genomic_DNA"/>
</dbReference>
<gene>
    <name evidence="7" type="ORF">CHT98_21230</name>
</gene>
<dbReference type="CDD" id="cd03801">
    <property type="entry name" value="GT4_PimA-like"/>
    <property type="match status" value="2"/>
</dbReference>
<dbReference type="GO" id="GO:0016757">
    <property type="term" value="F:glycosyltransferase activity"/>
    <property type="evidence" value="ECO:0007669"/>
    <property type="project" value="UniProtKB-KW"/>
</dbReference>
<dbReference type="SUPFAM" id="SSF53756">
    <property type="entry name" value="UDP-Glycosyltransferase/glycogen phosphorylase"/>
    <property type="match status" value="2"/>
</dbReference>
<evidence type="ECO:0000256" key="1">
    <source>
        <dbReference type="ARBA" id="ARBA00022676"/>
    </source>
</evidence>
<dbReference type="Pfam" id="PF00535">
    <property type="entry name" value="Glycos_transf_2"/>
    <property type="match status" value="1"/>
</dbReference>
<comment type="caution">
    <text evidence="7">The sequence shown here is derived from an EMBL/GenBank/DDBJ whole genome shotgun (WGS) entry which is preliminary data.</text>
</comment>
<evidence type="ECO:0000259" key="4">
    <source>
        <dbReference type="Pfam" id="PF00534"/>
    </source>
</evidence>
<accession>A0A235H8W9</accession>
<evidence type="ECO:0000256" key="3">
    <source>
        <dbReference type="SAM" id="Coils"/>
    </source>
</evidence>
<sequence>MKLVKPVIAADAAASRIAALQAELDEAKAQRTASESQLADERRRAMDMVAETTGRARREAAAVRSVQAAAALRFTLATPPVPPSAGEAALMDWIAVSGLFDEAHYGGLFRLHGLPPPDDALLHFVRFGLALGLDPSPLFDTAFYIRRNPDVDLSACPAFVHFLAVGGFEGRDPNPLFDVRFYLGMDPGLAERANPLFPQAARVLQSEAVARRYNPLVHYVREGAAEGRAPSPYFDGRFYTDSYPDAAPGANPLAHFLAVGLAQGCQPNPLFDVRYYLERHADARESGLNPVEHYVEIGTAKGCKPHPYFDTAFYLDAHRDVGDAGVNPLAHFLTNGRAEGRSPNPLFDPAFYRSSASAGLPPGTDPLDHYMRRGAGERLRPHADFDPVYYLDVNADVREGGCDPLAHFLDYGVFEDRRPNAGFDPGAYRNLHPELRGSAEPPFLHFLRHRGRSGGTAGTEGFADLPWRHDGPAETAAGLGRKPFRVLFVTHIANRTGAPLCILRLLEQLATRPDLDCRVLVNEDGDLTPQFAALVPTLRIADVVAGGGGARSAAIDRVARLFREDSTRCLVVVNTAACAEYAEMFGRWGVPVLAWLHELPTSIETFLDGAATVARIDRAASRILCPSECVRDALVSHYALDPGKVVAIRNGTDGPPADLDRAAARRRVREEFRLPPDARIVLGCGTVDMRKGADLFVLAAHSLLSADAGRASDTWFVWVGDGYDGRFRRWLEHDAVRLGVADRVILAGPRAEPAPYFAAADAFALTSREDPFPMVNMEALSHGLPVVAFEGAGGAVEMLGDGQGVVVPYADARTMAVALGRLLADPAATRRRGEITAARIARDCGWDRYAARFEELLAQAFHYRRQRTLTVSVIIPNYNYAAYLPQRIESILKQTRLPDEIVFIDNRSEDDSVAIARRYAAVSPVPFRVVVNEQNNGSTFRQWLRGFSLVSGDLVWIAESDDWCEPDFLERVVPEFYDDAVKLAFAQSDIAGPNGEIYAPDYHGYTDELSPTHWRGWYCVPAEEEVALALSQKNSIPNASAVVFRRPDPGVVEAKLLEYRLCGDWWFYAHTIQGGRIAFVPQVLNHHRRHPKTVTHNIEKEDRAIGEALAVKRELFNTFRVPAQAKCRSVAWSAYEYDRLTRQHDLRRPGMFENPAFASVLSDLHRSIHPDGSARRLRILTVLPDAEVGGGQTAAIRLANALAGAHDSFIVNARPALCDPDVTGLVSDRVLPLEGTLGMTEWAARHDHGHNPNQLAEGPDRIRLLRDLIAFHRIDVVLSHVWWADRLAHAVTRGLGVPWFLRMHGCYEGLMTHPDWDPEFHGLVPSLLQSASGIIYSTTRNLQVFRRYGLPVPKATVQLFNGFDPAEVPKAPRARLRRAPDEFVFCLCSRAIPEKGWEEAIEAVAGINALPPAQRGGKRARLVLVGGGPYADELAERFAGLDAVDFLGQMPRVVEVVAQCDAGLLPSRFLSESLPSTIIEYFACGIPAVTTDNGSIAEMVSADGRAAALVLPLRGVLSFQAGDLAGLMLRYMTEPGLYAEHKANARYVFDKLFDASRVAGEYLRIMEETLRKNKKLVMLLTV</sequence>
<evidence type="ECO:0008006" key="9">
    <source>
        <dbReference type="Google" id="ProtNLM"/>
    </source>
</evidence>
<protein>
    <recommendedName>
        <fullName evidence="9">Glycosyltransferase</fullName>
    </recommendedName>
</protein>
<dbReference type="Pfam" id="PF00534">
    <property type="entry name" value="Glycos_transf_1"/>
    <property type="match status" value="1"/>
</dbReference>
<keyword evidence="2" id="KW-0808">Transferase</keyword>
<dbReference type="Pfam" id="PF13439">
    <property type="entry name" value="Glyco_transf_4"/>
    <property type="match status" value="1"/>
</dbReference>
<evidence type="ECO:0000259" key="5">
    <source>
        <dbReference type="Pfam" id="PF00535"/>
    </source>
</evidence>
<evidence type="ECO:0000256" key="2">
    <source>
        <dbReference type="ARBA" id="ARBA00022679"/>
    </source>
</evidence>
<dbReference type="SUPFAM" id="SSF53448">
    <property type="entry name" value="Nucleotide-diphospho-sugar transferases"/>
    <property type="match status" value="1"/>
</dbReference>
<organism evidence="7 8">
    <name type="scientific">Azospirillum brasilense</name>
    <dbReference type="NCBI Taxonomy" id="192"/>
    <lineage>
        <taxon>Bacteria</taxon>
        <taxon>Pseudomonadati</taxon>
        <taxon>Pseudomonadota</taxon>
        <taxon>Alphaproteobacteria</taxon>
        <taxon>Rhodospirillales</taxon>
        <taxon>Azospirillaceae</taxon>
        <taxon>Azospirillum</taxon>
    </lineage>
</organism>
<reference evidence="7 8" key="1">
    <citation type="submission" date="2017-07" db="EMBL/GenBank/DDBJ databases">
        <title>Whole genome sequence of Azospirillum brasilense 2A1, a potential biofertilizer strain.</title>
        <authorList>
            <person name="Fontana C.A."/>
            <person name="Toffoli L.M."/>
            <person name="Salazar S.M."/>
            <person name="Puglisi E."/>
            <person name="Pedraza R."/>
            <person name="Bassi D."/>
            <person name="Cocconcelli P.S."/>
        </authorList>
    </citation>
    <scope>NUCLEOTIDE SEQUENCE [LARGE SCALE GENOMIC DNA]</scope>
    <source>
        <strain evidence="7 8">2A1</strain>
        <plasmid evidence="7">unnamed</plasmid>
    </source>
</reference>
<dbReference type="InterPro" id="IPR001173">
    <property type="entry name" value="Glyco_trans_2-like"/>
</dbReference>
<dbReference type="Gene3D" id="3.90.550.10">
    <property type="entry name" value="Spore Coat Polysaccharide Biosynthesis Protein SpsA, Chain A"/>
    <property type="match status" value="1"/>
</dbReference>